<dbReference type="FunFam" id="1.25.40.10:FF:000285">
    <property type="entry name" value="Pentatricopeptide repeat-containing protein, chloroplastic"/>
    <property type="match status" value="1"/>
</dbReference>
<dbReference type="Pfam" id="PF01535">
    <property type="entry name" value="PPR"/>
    <property type="match status" value="5"/>
</dbReference>
<dbReference type="GO" id="GO:0048731">
    <property type="term" value="P:system development"/>
    <property type="evidence" value="ECO:0007669"/>
    <property type="project" value="UniProtKB-ARBA"/>
</dbReference>
<feature type="repeat" description="PPR" evidence="2">
    <location>
        <begin position="335"/>
        <end position="369"/>
    </location>
</feature>
<accession>D8QPR5</accession>
<evidence type="ECO:0000256" key="2">
    <source>
        <dbReference type="PROSITE-ProRule" id="PRU00708"/>
    </source>
</evidence>
<feature type="repeat" description="PPR" evidence="2">
    <location>
        <begin position="739"/>
        <end position="773"/>
    </location>
</feature>
<sequence length="890" mass="97370">DAFVAAGLIQMYAKRGRMEEAWESFRGAGVKDAVVWSSMITASARNGDFGAALLLVKEMLLDGVLPDVIALTAALAACTRPEALSQGKLLHAWILDCGCEADLFVVTALVTMYGKCGSLERSKDVFDRSSCRRNFVLWTSMIGVYVQHSRFAQALGMFRQMQLEGVKPNKVTFISIAGGIVDMNQGKLIYELARECTLALHDIVVRTALIGMFSRCGDIRSCEMLFQTTVCHEGTLSSWNVMLGVYSEHEKQQHKAFHLFRRMLLQGLLPDRVSFLALLSACRSLDCGKSVEGWILEAGLEGDLVVGAALVGMYGRCGSLVDAFQVFQNFENDADMVFWNSMIAACVDAHASSMALELFRRMQLQGVKHNKVTLVSVLSACAKCHNISYGKQLHEHLVVTGIDRDEYLQNALLNLYGVCGSLKDALNVFVNVERWTVVSCTAMMAALSDNGLHAEAMVLFRMMLLEGVAADKVTYISLLQSSRNFHPEELLRVANAGIHALGLVEDVIIATGVLRSYSQCKQVERAVQVFNRMRFAGQDDAVTWTSMLSAYADNGQHEKAVELLHRMQLEGLKPDKSAFVKALNACAACGRLRLGALVHANVEVAGATLNAGVGSALVGLYGSLGKLETARELFEKLPHKDVFSWTALVSAYSDAGQHEAAVQVFRSMQQFGIQPDAVSILAVLKSSPSSIDATDLRLSLESWSSSSRISIYTEMLSLQGKHGRLDEASFIFDQMEEKDSVAWNAIITAYAQHGHTDKVMEMFQRMQVEGVEADSGTFASITCACSHGGMVREGCSYFAWMLDEFGVARVEQNYASVVDLLGRAGEMEEAERAASCSGVEGMMSNKSMLWKTMLSSCRASSDVKRGVDAASEVLSEQPRNPEAYVLLSTL</sequence>
<dbReference type="Gramene" id="EFJ38325">
    <property type="protein sequence ID" value="EFJ38325"/>
    <property type="gene ID" value="SELMODRAFT_268"/>
</dbReference>
<dbReference type="FunFam" id="1.25.40.10:FF:000381">
    <property type="entry name" value="Pentatricopeptide repeat-containing protein"/>
    <property type="match status" value="1"/>
</dbReference>
<dbReference type="EMBL" id="GL377565">
    <property type="protein sequence ID" value="EFJ38325.1"/>
    <property type="molecule type" value="Genomic_DNA"/>
</dbReference>
<evidence type="ECO:0000313" key="4">
    <source>
        <dbReference type="Proteomes" id="UP000001514"/>
    </source>
</evidence>
<dbReference type="InParanoid" id="D8QPR5"/>
<gene>
    <name evidence="3" type="ORF">SELMODRAFT_268</name>
</gene>
<dbReference type="Proteomes" id="UP000001514">
    <property type="component" value="Unassembled WGS sequence"/>
</dbReference>
<dbReference type="InterPro" id="IPR046960">
    <property type="entry name" value="PPR_At4g14850-like_plant"/>
</dbReference>
<evidence type="ECO:0008006" key="5">
    <source>
        <dbReference type="Google" id="ProtNLM"/>
    </source>
</evidence>
<dbReference type="PANTHER" id="PTHR47926:SF533">
    <property type="entry name" value="DYW DOMAIN-CONTAINING PROTEIN"/>
    <property type="match status" value="1"/>
</dbReference>
<feature type="repeat" description="PPR" evidence="2">
    <location>
        <begin position="235"/>
        <end position="270"/>
    </location>
</feature>
<feature type="repeat" description="PPR" evidence="2">
    <location>
        <begin position="436"/>
        <end position="470"/>
    </location>
</feature>
<dbReference type="Pfam" id="PF13041">
    <property type="entry name" value="PPR_2"/>
    <property type="match status" value="4"/>
</dbReference>
<dbReference type="HOGENOM" id="CLU_002706_15_6_1"/>
<dbReference type="FunFam" id="1.25.40.10:FF:000158">
    <property type="entry name" value="pentatricopeptide repeat-containing protein At2g33680"/>
    <property type="match status" value="1"/>
</dbReference>
<dbReference type="AlphaFoldDB" id="D8QPR5"/>
<feature type="non-terminal residue" evidence="3">
    <location>
        <position position="1"/>
    </location>
</feature>
<dbReference type="NCBIfam" id="TIGR00756">
    <property type="entry name" value="PPR"/>
    <property type="match status" value="6"/>
</dbReference>
<keyword evidence="1" id="KW-0677">Repeat</keyword>
<evidence type="ECO:0000313" key="3">
    <source>
        <dbReference type="EMBL" id="EFJ38325.1"/>
    </source>
</evidence>
<dbReference type="InterPro" id="IPR002885">
    <property type="entry name" value="PPR_rpt"/>
</dbReference>
<evidence type="ECO:0000256" key="1">
    <source>
        <dbReference type="ARBA" id="ARBA00022737"/>
    </source>
</evidence>
<feature type="repeat" description="PPR" evidence="2">
    <location>
        <begin position="540"/>
        <end position="574"/>
    </location>
</feature>
<dbReference type="eggNOG" id="KOG4197">
    <property type="taxonomic scope" value="Eukaryota"/>
</dbReference>
<reference evidence="3 4" key="1">
    <citation type="journal article" date="2011" name="Science">
        <title>The Selaginella genome identifies genetic changes associated with the evolution of vascular plants.</title>
        <authorList>
            <person name="Banks J.A."/>
            <person name="Nishiyama T."/>
            <person name="Hasebe M."/>
            <person name="Bowman J.L."/>
            <person name="Gribskov M."/>
            <person name="dePamphilis C."/>
            <person name="Albert V.A."/>
            <person name="Aono N."/>
            <person name="Aoyama T."/>
            <person name="Ambrose B.A."/>
            <person name="Ashton N.W."/>
            <person name="Axtell M.J."/>
            <person name="Barker E."/>
            <person name="Barker M.S."/>
            <person name="Bennetzen J.L."/>
            <person name="Bonawitz N.D."/>
            <person name="Chapple C."/>
            <person name="Cheng C."/>
            <person name="Correa L.G."/>
            <person name="Dacre M."/>
            <person name="DeBarry J."/>
            <person name="Dreyer I."/>
            <person name="Elias M."/>
            <person name="Engstrom E.M."/>
            <person name="Estelle M."/>
            <person name="Feng L."/>
            <person name="Finet C."/>
            <person name="Floyd S.K."/>
            <person name="Frommer W.B."/>
            <person name="Fujita T."/>
            <person name="Gramzow L."/>
            <person name="Gutensohn M."/>
            <person name="Harholt J."/>
            <person name="Hattori M."/>
            <person name="Heyl A."/>
            <person name="Hirai T."/>
            <person name="Hiwatashi Y."/>
            <person name="Ishikawa M."/>
            <person name="Iwata M."/>
            <person name="Karol K.G."/>
            <person name="Koehler B."/>
            <person name="Kolukisaoglu U."/>
            <person name="Kubo M."/>
            <person name="Kurata T."/>
            <person name="Lalonde S."/>
            <person name="Li K."/>
            <person name="Li Y."/>
            <person name="Litt A."/>
            <person name="Lyons E."/>
            <person name="Manning G."/>
            <person name="Maruyama T."/>
            <person name="Michael T.P."/>
            <person name="Mikami K."/>
            <person name="Miyazaki S."/>
            <person name="Morinaga S."/>
            <person name="Murata T."/>
            <person name="Mueller-Roeber B."/>
            <person name="Nelson D.R."/>
            <person name="Obara M."/>
            <person name="Oguri Y."/>
            <person name="Olmstead R.G."/>
            <person name="Onodera N."/>
            <person name="Petersen B.L."/>
            <person name="Pils B."/>
            <person name="Prigge M."/>
            <person name="Rensing S.A."/>
            <person name="Riano-Pachon D.M."/>
            <person name="Roberts A.W."/>
            <person name="Sato Y."/>
            <person name="Scheller H.V."/>
            <person name="Schulz B."/>
            <person name="Schulz C."/>
            <person name="Shakirov E.V."/>
            <person name="Shibagaki N."/>
            <person name="Shinohara N."/>
            <person name="Shippen D.E."/>
            <person name="Soerensen I."/>
            <person name="Sotooka R."/>
            <person name="Sugimoto N."/>
            <person name="Sugita M."/>
            <person name="Sumikawa N."/>
            <person name="Tanurdzic M."/>
            <person name="Theissen G."/>
            <person name="Ulvskov P."/>
            <person name="Wakazuki S."/>
            <person name="Weng J.K."/>
            <person name="Willats W.W."/>
            <person name="Wipf D."/>
            <person name="Wolf P.G."/>
            <person name="Yang L."/>
            <person name="Zimmer A.D."/>
            <person name="Zhu Q."/>
            <person name="Mitros T."/>
            <person name="Hellsten U."/>
            <person name="Loque D."/>
            <person name="Otillar R."/>
            <person name="Salamov A."/>
            <person name="Schmutz J."/>
            <person name="Shapiro H."/>
            <person name="Lindquist E."/>
            <person name="Lucas S."/>
            <person name="Rokhsar D."/>
            <person name="Grigoriev I.V."/>
        </authorList>
    </citation>
    <scope>NUCLEOTIDE SEQUENCE [LARGE SCALE GENOMIC DNA]</scope>
</reference>
<dbReference type="SUPFAM" id="SSF48452">
    <property type="entry name" value="TPR-like"/>
    <property type="match status" value="1"/>
</dbReference>
<feature type="non-terminal residue" evidence="3">
    <location>
        <position position="890"/>
    </location>
</feature>
<dbReference type="KEGG" id="smo:SELMODRAFT_268"/>
<dbReference type="Gene3D" id="1.25.40.10">
    <property type="entry name" value="Tetratricopeptide repeat domain"/>
    <property type="match status" value="8"/>
</dbReference>
<feature type="repeat" description="PPR" evidence="2">
    <location>
        <begin position="134"/>
        <end position="168"/>
    </location>
</feature>
<keyword evidence="4" id="KW-1185">Reference proteome</keyword>
<proteinExistence type="predicted"/>
<organism evidence="4">
    <name type="scientific">Selaginella moellendorffii</name>
    <name type="common">Spikemoss</name>
    <dbReference type="NCBI Taxonomy" id="88036"/>
    <lineage>
        <taxon>Eukaryota</taxon>
        <taxon>Viridiplantae</taxon>
        <taxon>Streptophyta</taxon>
        <taxon>Embryophyta</taxon>
        <taxon>Tracheophyta</taxon>
        <taxon>Lycopodiopsida</taxon>
        <taxon>Selaginellales</taxon>
        <taxon>Selaginellaceae</taxon>
        <taxon>Selaginella</taxon>
    </lineage>
</organism>
<feature type="repeat" description="PPR" evidence="2">
    <location>
        <begin position="32"/>
        <end position="66"/>
    </location>
</feature>
<feature type="repeat" description="PPR" evidence="2">
    <location>
        <begin position="641"/>
        <end position="675"/>
    </location>
</feature>
<dbReference type="PROSITE" id="PS51375">
    <property type="entry name" value="PPR"/>
    <property type="match status" value="8"/>
</dbReference>
<dbReference type="InterPro" id="IPR011990">
    <property type="entry name" value="TPR-like_helical_dom_sf"/>
</dbReference>
<dbReference type="GO" id="GO:0003723">
    <property type="term" value="F:RNA binding"/>
    <property type="evidence" value="ECO:0007669"/>
    <property type="project" value="InterPro"/>
</dbReference>
<dbReference type="GO" id="GO:0009451">
    <property type="term" value="P:RNA modification"/>
    <property type="evidence" value="ECO:0007669"/>
    <property type="project" value="InterPro"/>
</dbReference>
<protein>
    <recommendedName>
        <fullName evidence="5">Pentacotripeptide-repeat region of PRORP domain-containing protein</fullName>
    </recommendedName>
</protein>
<dbReference type="PANTHER" id="PTHR47926">
    <property type="entry name" value="PENTATRICOPEPTIDE REPEAT-CONTAINING PROTEIN"/>
    <property type="match status" value="1"/>
</dbReference>
<name>D8QPR5_SELML</name>